<name>A0A8H6RK19_9PEZI</name>
<dbReference type="Pfam" id="PF13369">
    <property type="entry name" value="Transglut_core2"/>
    <property type="match status" value="1"/>
</dbReference>
<dbReference type="InterPro" id="IPR036047">
    <property type="entry name" value="F-box-like_dom_sf"/>
</dbReference>
<keyword evidence="3" id="KW-1185">Reference proteome</keyword>
<dbReference type="SUPFAM" id="SSF141255">
    <property type="entry name" value="YccV-like"/>
    <property type="match status" value="1"/>
</dbReference>
<proteinExistence type="predicted"/>
<protein>
    <submittedName>
        <fullName evidence="2">F-box only protein 21</fullName>
    </submittedName>
</protein>
<accession>A0A8H6RK19</accession>
<evidence type="ECO:0000313" key="3">
    <source>
        <dbReference type="Proteomes" id="UP000660729"/>
    </source>
</evidence>
<dbReference type="GO" id="GO:0003677">
    <property type="term" value="F:DNA binding"/>
    <property type="evidence" value="ECO:0007669"/>
    <property type="project" value="InterPro"/>
</dbReference>
<dbReference type="SUPFAM" id="SSF81383">
    <property type="entry name" value="F-box domain"/>
    <property type="match status" value="1"/>
</dbReference>
<dbReference type="Gene3D" id="2.30.30.390">
    <property type="entry name" value="Hemimethylated DNA-binding domain"/>
    <property type="match status" value="1"/>
</dbReference>
<dbReference type="Proteomes" id="UP000660729">
    <property type="component" value="Unassembled WGS sequence"/>
</dbReference>
<comment type="caution">
    <text evidence="2">The sequence shown here is derived from an EMBL/GenBank/DDBJ whole genome shotgun (WGS) entry which is preliminary data.</text>
</comment>
<dbReference type="SMART" id="SM00992">
    <property type="entry name" value="YccV-like"/>
    <property type="match status" value="1"/>
</dbReference>
<dbReference type="Gene3D" id="1.20.1280.50">
    <property type="match status" value="1"/>
</dbReference>
<dbReference type="InterPro" id="IPR036623">
    <property type="entry name" value="Hemimethylated_DNA-bd_sf"/>
</dbReference>
<dbReference type="OrthoDB" id="28868at2759"/>
<dbReference type="InterPro" id="IPR011722">
    <property type="entry name" value="Hemimethylated_DNA-bd_dom"/>
</dbReference>
<dbReference type="InterPro" id="IPR032698">
    <property type="entry name" value="SirB1_N"/>
</dbReference>
<dbReference type="AlphaFoldDB" id="A0A8H6RK19"/>
<gene>
    <name evidence="2" type="ORF">HII31_06983</name>
</gene>
<dbReference type="PROSITE" id="PS50181">
    <property type="entry name" value="FBOX"/>
    <property type="match status" value="1"/>
</dbReference>
<organism evidence="2 3">
    <name type="scientific">Pseudocercospora fuligena</name>
    <dbReference type="NCBI Taxonomy" id="685502"/>
    <lineage>
        <taxon>Eukaryota</taxon>
        <taxon>Fungi</taxon>
        <taxon>Dikarya</taxon>
        <taxon>Ascomycota</taxon>
        <taxon>Pezizomycotina</taxon>
        <taxon>Dothideomycetes</taxon>
        <taxon>Dothideomycetidae</taxon>
        <taxon>Mycosphaerellales</taxon>
        <taxon>Mycosphaerellaceae</taxon>
        <taxon>Pseudocercospora</taxon>
    </lineage>
</organism>
<dbReference type="PANTHER" id="PTHR31350">
    <property type="entry name" value="SI:DKEY-261L7.2"/>
    <property type="match status" value="1"/>
</dbReference>
<dbReference type="NCBIfam" id="TIGR02097">
    <property type="entry name" value="yccV"/>
    <property type="match status" value="1"/>
</dbReference>
<dbReference type="Pfam" id="PF08755">
    <property type="entry name" value="YccV-like"/>
    <property type="match status" value="1"/>
</dbReference>
<dbReference type="InterPro" id="IPR001810">
    <property type="entry name" value="F-box_dom"/>
</dbReference>
<reference evidence="2" key="1">
    <citation type="submission" date="2020-04" db="EMBL/GenBank/DDBJ databases">
        <title>Draft genome resource of the tomato pathogen Pseudocercospora fuligena.</title>
        <authorList>
            <person name="Zaccaron A."/>
        </authorList>
    </citation>
    <scope>NUCLEOTIDE SEQUENCE</scope>
    <source>
        <strain evidence="2">PF001</strain>
    </source>
</reference>
<dbReference type="Pfam" id="PF12937">
    <property type="entry name" value="F-box-like"/>
    <property type="match status" value="1"/>
</dbReference>
<feature type="domain" description="F-box" evidence="1">
    <location>
        <begin position="10"/>
        <end position="56"/>
    </location>
</feature>
<evidence type="ECO:0000259" key="1">
    <source>
        <dbReference type="PROSITE" id="PS50181"/>
    </source>
</evidence>
<dbReference type="EMBL" id="JABCIY010000157">
    <property type="protein sequence ID" value="KAF7191481.1"/>
    <property type="molecule type" value="Genomic_DNA"/>
</dbReference>
<evidence type="ECO:0000313" key="2">
    <source>
        <dbReference type="EMBL" id="KAF7191481.1"/>
    </source>
</evidence>
<dbReference type="PANTHER" id="PTHR31350:SF27">
    <property type="entry name" value="HEMIMETHYLATED DNA-BINDING DOMAIN-CONTAINING PROTEIN"/>
    <property type="match status" value="1"/>
</dbReference>
<sequence>MATPPAYTTVPPIFSLPDELLQLIVSHLPPHETVAFGKASKRSNKITYEPLVWRRHCIERWKYWESHYELSERLDAPPSQTKWQQLYYERSKVDHEASQAFNELLTTQQFRYERLETIARHGYDIKDFMMAQRDQTSDDAEDVLCRRYFADAILGQVHRTTALEKWQRLQDRQMVRLEEVLGSYDLFVLSGKKGDLNDIDRELDRLAQRIRDRDPEFDDLSIRMKALRVARYLRSENLVGNTNQEDYHALRNNFLSLALFEEPHTSLPLQSVAIYCAVARRLGVNSRPSNYPQHVHAVIEAPQNLTLDGKHKLFVQGAEPELMHMDPWRTDEEVSQDQLRLRLLQMGAPSTQHMHHLGASPTIEIALRTGRNIMTSVQEARERQRGTSSRSRGPDIEAAWYSMLWSMLVLGSSNLASDLHRRRQCLPYLIEHFQKHYPEDINLVEKHIPSMFEGEREHTILLHLITTARKADQNKKAPSPRDKSTENVAYKIGHHFRHKRYGYEGVIIGWNMRCTAEQRWIEQMRVDDLPRGRDQPFYNVVYGSPKSPPRKAYYTVLCVYPADYIIRADDKSTRYVAEENIEVCKPGETPSEDLLKLAGRYFKRWDPQQNIFISNIKDEFPDD</sequence>